<dbReference type="EMBL" id="HBIP01021430">
    <property type="protein sequence ID" value="CAE0497718.1"/>
    <property type="molecule type" value="Transcribed_RNA"/>
</dbReference>
<evidence type="ECO:0000313" key="4">
    <source>
        <dbReference type="EMBL" id="CAE0497718.1"/>
    </source>
</evidence>
<organism evidence="4">
    <name type="scientific">Dunaliella tertiolecta</name>
    <name type="common">Green alga</name>
    <dbReference type="NCBI Taxonomy" id="3047"/>
    <lineage>
        <taxon>Eukaryota</taxon>
        <taxon>Viridiplantae</taxon>
        <taxon>Chlorophyta</taxon>
        <taxon>core chlorophytes</taxon>
        <taxon>Chlorophyceae</taxon>
        <taxon>CS clade</taxon>
        <taxon>Chlamydomonadales</taxon>
        <taxon>Dunaliellaceae</taxon>
        <taxon>Dunaliella</taxon>
    </lineage>
</organism>
<evidence type="ECO:0000256" key="2">
    <source>
        <dbReference type="SAM" id="MobiDB-lite"/>
    </source>
</evidence>
<dbReference type="PROSITE" id="PS51903">
    <property type="entry name" value="CLP_R"/>
    <property type="match status" value="1"/>
</dbReference>
<reference evidence="4" key="1">
    <citation type="submission" date="2021-01" db="EMBL/GenBank/DDBJ databases">
        <authorList>
            <person name="Corre E."/>
            <person name="Pelletier E."/>
            <person name="Niang G."/>
            <person name="Scheremetjew M."/>
            <person name="Finn R."/>
            <person name="Kale V."/>
            <person name="Holt S."/>
            <person name="Cochrane G."/>
            <person name="Meng A."/>
            <person name="Brown T."/>
            <person name="Cohen L."/>
        </authorList>
    </citation>
    <scope>NUCLEOTIDE SEQUENCE</scope>
    <source>
        <strain evidence="4">CCMP1320</strain>
    </source>
</reference>
<proteinExistence type="predicted"/>
<protein>
    <recommendedName>
        <fullName evidence="3">Clp R domain-containing protein</fullName>
    </recommendedName>
</protein>
<evidence type="ECO:0000256" key="1">
    <source>
        <dbReference type="PROSITE-ProRule" id="PRU01251"/>
    </source>
</evidence>
<sequence>MHQSLRASKSMLSCGHALPAPQAAIPSRATILPPSLAPSTSYSSRPIPTSSINAHSSSSNNESASTGSALPCLQQRGGRSRRGMLVRPAASSAYLQPGVGNAPATPDDEDDESDILSPDNEFSVYTRSTITYAMNLARTAETYSVHPWFLLLGLLRQEDCTACKVLKSLGLEDLYGAWHEVLWALRVSDGLERKPFMPEISFTDRAYKVLKAAVRFAHWGGRKKVQSEDLLLALAASSTLDGIFPDLNLNFGHVRAGVERIAGGRYFLPDDEEAGLAQQSVDVF</sequence>
<accession>A0A7S3VP38</accession>
<feature type="region of interest" description="Disordered" evidence="2">
    <location>
        <begin position="95"/>
        <end position="118"/>
    </location>
</feature>
<gene>
    <name evidence="4" type="ORF">DTER00134_LOCUS12791</name>
</gene>
<feature type="region of interest" description="Disordered" evidence="2">
    <location>
        <begin position="36"/>
        <end position="81"/>
    </location>
</feature>
<feature type="domain" description="Clp R" evidence="3">
    <location>
        <begin position="118"/>
        <end position="264"/>
    </location>
</feature>
<dbReference type="SUPFAM" id="SSF81923">
    <property type="entry name" value="Double Clp-N motif"/>
    <property type="match status" value="1"/>
</dbReference>
<dbReference type="Pfam" id="PF02861">
    <property type="entry name" value="Clp_N"/>
    <property type="match status" value="1"/>
</dbReference>
<dbReference type="InterPro" id="IPR004176">
    <property type="entry name" value="Clp_R_N"/>
</dbReference>
<dbReference type="InterPro" id="IPR036628">
    <property type="entry name" value="Clp_N_dom_sf"/>
</dbReference>
<dbReference type="AlphaFoldDB" id="A0A7S3VP38"/>
<feature type="compositionally biased region" description="Polar residues" evidence="2">
    <location>
        <begin position="37"/>
        <end position="49"/>
    </location>
</feature>
<dbReference type="Gene3D" id="1.10.1780.10">
    <property type="entry name" value="Clp, N-terminal domain"/>
    <property type="match status" value="1"/>
</dbReference>
<evidence type="ECO:0000259" key="3">
    <source>
        <dbReference type="PROSITE" id="PS51903"/>
    </source>
</evidence>
<name>A0A7S3VP38_DUNTE</name>
<keyword evidence="1" id="KW-0677">Repeat</keyword>
<feature type="compositionally biased region" description="Low complexity" evidence="2">
    <location>
        <begin position="50"/>
        <end position="69"/>
    </location>
</feature>